<gene>
    <name evidence="2" type="ordered locus">Mspyr1_27120</name>
</gene>
<sequence>MRVAVKPVVTTGVALVGASVIAVSPISPSTPALRVVESDVSLTASVAYVPINMIEQMLSAPANMVAAVDRLATALAISGSWNENQPNNQWGWDEANPAMLMESINALIPFPAFSEPWGRHVNWWVTANLPMHEGCNFDCPDLPGMLGKMFKVPMSEFYSDDGYTFPVVRTPVNGVETPWSQQTVKLDPAEPLRSVWDSWTAEPTGIETTTLWETVTAFANLAAALQITGHMPDWVAVREIERFFKAFLRPPAEEETGDEQEDPAGSGAAAEVVEPELALVSTATVPAERQLVSLSPVPVSTGTDTEVVTGDESSDAAEEDTGTAAAAAADTDTDTDTDAQTPSAESVIDGPTSALKRKFALVTERADADADAADADADAEKSTSSTGKHRKPETAASDTAASDTAASETASSESDSGTADSGDSDSGGGSGADSE</sequence>
<dbReference type="AlphaFoldDB" id="E6TM57"/>
<feature type="region of interest" description="Disordered" evidence="1">
    <location>
        <begin position="249"/>
        <end position="269"/>
    </location>
</feature>
<protein>
    <recommendedName>
        <fullName evidence="4">PE-PPE domain-containing protein</fullName>
    </recommendedName>
</protein>
<organism evidence="2 3">
    <name type="scientific">Mycolicibacterium gilvum (strain DSM 45189 / LMG 24558 / Spyr1)</name>
    <name type="common">Mycobacterium gilvum</name>
    <dbReference type="NCBI Taxonomy" id="278137"/>
    <lineage>
        <taxon>Bacteria</taxon>
        <taxon>Bacillati</taxon>
        <taxon>Actinomycetota</taxon>
        <taxon>Actinomycetes</taxon>
        <taxon>Mycobacteriales</taxon>
        <taxon>Mycobacteriaceae</taxon>
        <taxon>Mycolicibacterium</taxon>
    </lineage>
</organism>
<evidence type="ECO:0008006" key="4">
    <source>
        <dbReference type="Google" id="ProtNLM"/>
    </source>
</evidence>
<evidence type="ECO:0000313" key="2">
    <source>
        <dbReference type="EMBL" id="ADT99343.1"/>
    </source>
</evidence>
<feature type="compositionally biased region" description="Gly residues" evidence="1">
    <location>
        <begin position="425"/>
        <end position="435"/>
    </location>
</feature>
<proteinExistence type="predicted"/>
<name>E6TM57_MYCSR</name>
<dbReference type="EMBL" id="CP002385">
    <property type="protein sequence ID" value="ADT99343.1"/>
    <property type="molecule type" value="Genomic_DNA"/>
</dbReference>
<dbReference type="RefSeq" id="WP_013471672.1">
    <property type="nucleotide sequence ID" value="NC_014814.1"/>
</dbReference>
<feature type="region of interest" description="Disordered" evidence="1">
    <location>
        <begin position="296"/>
        <end position="435"/>
    </location>
</feature>
<evidence type="ECO:0000256" key="1">
    <source>
        <dbReference type="SAM" id="MobiDB-lite"/>
    </source>
</evidence>
<dbReference type="HOGENOM" id="CLU_629809_0_0_11"/>
<feature type="compositionally biased region" description="Acidic residues" evidence="1">
    <location>
        <begin position="312"/>
        <end position="321"/>
    </location>
</feature>
<feature type="compositionally biased region" description="Acidic residues" evidence="1">
    <location>
        <begin position="253"/>
        <end position="262"/>
    </location>
</feature>
<evidence type="ECO:0000313" key="3">
    <source>
        <dbReference type="Proteomes" id="UP000008916"/>
    </source>
</evidence>
<dbReference type="KEGG" id="msp:Mspyr1_27120"/>
<accession>E6TM57</accession>
<reference evidence="2 3" key="1">
    <citation type="journal article" date="2011" name="Stand. Genomic Sci.">
        <title>Complete genome sequence of Mycobacterium sp. strain (Spyr1) and reclassification to Mycobacterium gilvum Spyr1.</title>
        <authorList>
            <person name="Kallimanis A."/>
            <person name="Karabika E."/>
            <person name="Mavromatis K."/>
            <person name="Lapidus A."/>
            <person name="Labutti K.M."/>
            <person name="Liolios K."/>
            <person name="Ivanova N."/>
            <person name="Goodwin L."/>
            <person name="Woyke T."/>
            <person name="Velentzas A.D."/>
            <person name="Perisynakis A."/>
            <person name="Ouzounis C.C."/>
            <person name="Kyrpides N.C."/>
            <person name="Koukkou A.I."/>
            <person name="Drainas C."/>
        </authorList>
    </citation>
    <scope>NUCLEOTIDE SEQUENCE [LARGE SCALE GENOMIC DNA]</scope>
    <source>
        <strain evidence="3">DSM 45189 / LMG 24558 / Spyr1</strain>
    </source>
</reference>
<feature type="compositionally biased region" description="Low complexity" evidence="1">
    <location>
        <begin position="394"/>
        <end position="421"/>
    </location>
</feature>
<dbReference type="Proteomes" id="UP000008916">
    <property type="component" value="Chromosome"/>
</dbReference>
<keyword evidence="3" id="KW-1185">Reference proteome</keyword>